<keyword evidence="2" id="KW-1185">Reference proteome</keyword>
<dbReference type="EMBL" id="JAEEGB010000003">
    <property type="protein sequence ID" value="MBI6871351.1"/>
    <property type="molecule type" value="Genomic_DNA"/>
</dbReference>
<protein>
    <submittedName>
        <fullName evidence="1">Uncharacterized protein</fullName>
    </submittedName>
</protein>
<dbReference type="Proteomes" id="UP000622687">
    <property type="component" value="Unassembled WGS sequence"/>
</dbReference>
<sequence length="91" mass="10515">MELLFKDTVIGTISGLNNEDSWVHGIFEANEAFNQYKEFFRAIVCEEGFEESKFNCELLNDENWSISKKGSIAGIYIPAIYEDGDISFRYR</sequence>
<evidence type="ECO:0000313" key="1">
    <source>
        <dbReference type="EMBL" id="MBI6871351.1"/>
    </source>
</evidence>
<organism evidence="1 2">
    <name type="scientific">Clostridium aciditolerans</name>
    <dbReference type="NCBI Taxonomy" id="339861"/>
    <lineage>
        <taxon>Bacteria</taxon>
        <taxon>Bacillati</taxon>
        <taxon>Bacillota</taxon>
        <taxon>Clostridia</taxon>
        <taxon>Eubacteriales</taxon>
        <taxon>Clostridiaceae</taxon>
        <taxon>Clostridium</taxon>
    </lineage>
</organism>
<name>A0A934M4V4_9CLOT</name>
<accession>A0A934M4V4</accession>
<dbReference type="RefSeq" id="WP_211140816.1">
    <property type="nucleotide sequence ID" value="NZ_JAEEGB010000003.1"/>
</dbReference>
<evidence type="ECO:0000313" key="2">
    <source>
        <dbReference type="Proteomes" id="UP000622687"/>
    </source>
</evidence>
<dbReference type="AlphaFoldDB" id="A0A934M4V4"/>
<gene>
    <name evidence="1" type="ORF">I6U51_01355</name>
</gene>
<comment type="caution">
    <text evidence="1">The sequence shown here is derived from an EMBL/GenBank/DDBJ whole genome shotgun (WGS) entry which is preliminary data.</text>
</comment>
<proteinExistence type="predicted"/>
<reference evidence="1" key="1">
    <citation type="submission" date="2020-12" db="EMBL/GenBank/DDBJ databases">
        <title>Clostridium thailandense sp. nov., a novel acetogenic bacterium isolated from peat land soil in Thailand.</title>
        <authorList>
            <person name="Chaikitkaew S."/>
            <person name="Birkeland N.K."/>
        </authorList>
    </citation>
    <scope>NUCLEOTIDE SEQUENCE</scope>
    <source>
        <strain evidence="1">DSM 17425</strain>
    </source>
</reference>